<dbReference type="AlphaFoldDB" id="A0AAP2DUZ3"/>
<gene>
    <name evidence="1" type="ORF">KK062_00400</name>
</gene>
<name>A0AAP2DUZ3_9BACT</name>
<dbReference type="Proteomes" id="UP001319080">
    <property type="component" value="Unassembled WGS sequence"/>
</dbReference>
<protein>
    <submittedName>
        <fullName evidence="1">Uncharacterized protein</fullName>
    </submittedName>
</protein>
<sequence>MIDYFQKATNYAIKKFGNEFAVDRRSIVDGEDFFSFVCHTKAFLDTGDFSKMTVGRGYTFIVKRDNKIVSFGSGLSFEHARTTLEKWLATEVRIKKHKPEFDPEKKYGIQITRINKRWVIVDKLLKFEVSYTVPEIVGDSIFRIPQKYNSKLLEKRLAELPATFCGIKDRLSLIDELLAADACDFNLVEHQEKSFAKYTARATEEDLIPVW</sequence>
<proteinExistence type="predicted"/>
<dbReference type="RefSeq" id="WP_254082250.1">
    <property type="nucleotide sequence ID" value="NZ_JAHESE010000001.1"/>
</dbReference>
<dbReference type="EMBL" id="JAHESE010000001">
    <property type="protein sequence ID" value="MBT1706657.1"/>
    <property type="molecule type" value="Genomic_DNA"/>
</dbReference>
<evidence type="ECO:0000313" key="1">
    <source>
        <dbReference type="EMBL" id="MBT1706657.1"/>
    </source>
</evidence>
<reference evidence="1 2" key="1">
    <citation type="submission" date="2021-05" db="EMBL/GenBank/DDBJ databases">
        <title>A Polyphasic approach of four new species of the genus Ohtaekwangia: Ohtaekwangia histidinii sp. nov., Ohtaekwangia cretensis sp. nov., Ohtaekwangia indiensis sp. nov., Ohtaekwangia reichenbachii sp. nov. from diverse environment.</title>
        <authorList>
            <person name="Octaviana S."/>
        </authorList>
    </citation>
    <scope>NUCLEOTIDE SEQUENCE [LARGE SCALE GENOMIC DNA]</scope>
    <source>
        <strain evidence="1 2">PWU5</strain>
    </source>
</reference>
<accession>A0AAP2DUZ3</accession>
<keyword evidence="2" id="KW-1185">Reference proteome</keyword>
<evidence type="ECO:0000313" key="2">
    <source>
        <dbReference type="Proteomes" id="UP001319080"/>
    </source>
</evidence>
<organism evidence="1 2">
    <name type="scientific">Dawidia cretensis</name>
    <dbReference type="NCBI Taxonomy" id="2782350"/>
    <lineage>
        <taxon>Bacteria</taxon>
        <taxon>Pseudomonadati</taxon>
        <taxon>Bacteroidota</taxon>
        <taxon>Cytophagia</taxon>
        <taxon>Cytophagales</taxon>
        <taxon>Chryseotaleaceae</taxon>
        <taxon>Dawidia</taxon>
    </lineage>
</organism>
<comment type="caution">
    <text evidence="1">The sequence shown here is derived from an EMBL/GenBank/DDBJ whole genome shotgun (WGS) entry which is preliminary data.</text>
</comment>